<protein>
    <submittedName>
        <fullName evidence="3">Uncharacterized protein</fullName>
    </submittedName>
</protein>
<gene>
    <name evidence="3" type="ORF">METZ01_LOCUS120694</name>
</gene>
<dbReference type="AlphaFoldDB" id="A0A381XT56"/>
<dbReference type="FunFam" id="3.10.129.10:FF:000004">
    <property type="entry name" value="Tol-pal system-associated acyl-CoA thioesterase"/>
    <property type="match status" value="1"/>
</dbReference>
<dbReference type="PANTHER" id="PTHR31793:SF37">
    <property type="entry name" value="ACYL-COA THIOESTER HYDROLASE YBGC"/>
    <property type="match status" value="1"/>
</dbReference>
<evidence type="ECO:0000256" key="2">
    <source>
        <dbReference type="ARBA" id="ARBA00022801"/>
    </source>
</evidence>
<organism evidence="3">
    <name type="scientific">marine metagenome</name>
    <dbReference type="NCBI Taxonomy" id="408172"/>
    <lineage>
        <taxon>unclassified sequences</taxon>
        <taxon>metagenomes</taxon>
        <taxon>ecological metagenomes</taxon>
    </lineage>
</organism>
<comment type="similarity">
    <text evidence="1">Belongs to the 4-hydroxybenzoyl-CoA thioesterase family.</text>
</comment>
<dbReference type="NCBIfam" id="TIGR00051">
    <property type="entry name" value="YbgC/FadM family acyl-CoA thioesterase"/>
    <property type="match status" value="1"/>
</dbReference>
<dbReference type="NCBIfam" id="TIGR02799">
    <property type="entry name" value="thio_ybgC"/>
    <property type="match status" value="1"/>
</dbReference>
<dbReference type="Pfam" id="PF13279">
    <property type="entry name" value="4HBT_2"/>
    <property type="match status" value="1"/>
</dbReference>
<proteinExistence type="inferred from homology"/>
<dbReference type="InterPro" id="IPR050563">
    <property type="entry name" value="4-hydroxybenzoyl-CoA_TE"/>
</dbReference>
<sequence length="134" mass="15435">VSGHAPSFNWPVRVYFEDTDSGGIVYYASYLKFMERARTEWLRGRGIDVEGLARKDRVLFAVRSLELDYRQPARLSDSLRVSVVLERARRASLELWQEVIREDQSLCAGHLRLACLDADTLRPRKIPNTILAEL</sequence>
<dbReference type="Gene3D" id="3.10.129.10">
    <property type="entry name" value="Hotdog Thioesterase"/>
    <property type="match status" value="1"/>
</dbReference>
<evidence type="ECO:0000313" key="3">
    <source>
        <dbReference type="EMBL" id="SVA67840.1"/>
    </source>
</evidence>
<accession>A0A381XT56</accession>
<dbReference type="InterPro" id="IPR014166">
    <property type="entry name" value="Tol-Pal_acyl-CoA_thioesterase"/>
</dbReference>
<feature type="non-terminal residue" evidence="3">
    <location>
        <position position="1"/>
    </location>
</feature>
<dbReference type="InterPro" id="IPR006684">
    <property type="entry name" value="YbgC/YbaW"/>
</dbReference>
<reference evidence="3" key="1">
    <citation type="submission" date="2018-05" db="EMBL/GenBank/DDBJ databases">
        <authorList>
            <person name="Lanie J.A."/>
            <person name="Ng W.-L."/>
            <person name="Kazmierczak K.M."/>
            <person name="Andrzejewski T.M."/>
            <person name="Davidsen T.M."/>
            <person name="Wayne K.J."/>
            <person name="Tettelin H."/>
            <person name="Glass J.I."/>
            <person name="Rusch D."/>
            <person name="Podicherti R."/>
            <person name="Tsui H.-C.T."/>
            <person name="Winkler M.E."/>
        </authorList>
    </citation>
    <scope>NUCLEOTIDE SEQUENCE</scope>
</reference>
<keyword evidence="2" id="KW-0378">Hydrolase</keyword>
<dbReference type="CDD" id="cd00586">
    <property type="entry name" value="4HBT"/>
    <property type="match status" value="1"/>
</dbReference>
<dbReference type="PANTHER" id="PTHR31793">
    <property type="entry name" value="4-HYDROXYBENZOYL-COA THIOESTERASE FAMILY MEMBER"/>
    <property type="match status" value="1"/>
</dbReference>
<dbReference type="PIRSF" id="PIRSF003230">
    <property type="entry name" value="YbgC"/>
    <property type="match status" value="1"/>
</dbReference>
<evidence type="ECO:0000256" key="1">
    <source>
        <dbReference type="ARBA" id="ARBA00005953"/>
    </source>
</evidence>
<dbReference type="SUPFAM" id="SSF54637">
    <property type="entry name" value="Thioesterase/thiol ester dehydrase-isomerase"/>
    <property type="match status" value="1"/>
</dbReference>
<dbReference type="InterPro" id="IPR029069">
    <property type="entry name" value="HotDog_dom_sf"/>
</dbReference>
<dbReference type="GO" id="GO:0047617">
    <property type="term" value="F:fatty acyl-CoA hydrolase activity"/>
    <property type="evidence" value="ECO:0007669"/>
    <property type="project" value="TreeGrafter"/>
</dbReference>
<dbReference type="EMBL" id="UINC01016260">
    <property type="protein sequence ID" value="SVA67840.1"/>
    <property type="molecule type" value="Genomic_DNA"/>
</dbReference>
<name>A0A381XT56_9ZZZZ</name>